<protein>
    <submittedName>
        <fullName evidence="2">Uncharacterized protein</fullName>
    </submittedName>
</protein>
<sequence>MASLRISISKSTASTTSRLPTAHQPCKRLLHSTPAAHIRLRPSTRQRPSKPTPHLDDEGNPHPEDVYPDRMNMPVINIYEQPEDQSTAPQLIDRITSWDELRQKRQQAQTEEQMSQQTMRAMERKWLGKSSELSEEAMIPIRTRIATAEGDARHRAAMAALKVRVEGVPDEKDVRVERLNMRLRLAYVGANAVVQRELWKAYLLAREVPGVLRAIPEPAWDIIYYSQASLPEKYPGKERIMGLLEADLKSVGHVGPPTPGLLDSRGEEEDDDGDDDVELDRGEDEDEYNEEDLDGLSKEEMVKKLQTALEKSASGSVEGNDELTKLLNGNEDEDAEDEDWDEDEDIDSKLADAHRPTEIMTQEQMEQRIKDHNLEDVSIESMFDSLTDDQLKAFLEDPRLKEHLGEEAFEELTAAMQGKNIDTDPDYIDIRKNN</sequence>
<evidence type="ECO:0000313" key="2">
    <source>
        <dbReference type="EMBL" id="KAF2757215.1"/>
    </source>
</evidence>
<dbReference type="OrthoDB" id="7984201at2759"/>
<dbReference type="Proteomes" id="UP000799437">
    <property type="component" value="Unassembled WGS sequence"/>
</dbReference>
<evidence type="ECO:0000313" key="3">
    <source>
        <dbReference type="Proteomes" id="UP000799437"/>
    </source>
</evidence>
<proteinExistence type="predicted"/>
<feature type="compositionally biased region" description="Basic and acidic residues" evidence="1">
    <location>
        <begin position="53"/>
        <end position="66"/>
    </location>
</feature>
<feature type="region of interest" description="Disordered" evidence="1">
    <location>
        <begin position="1"/>
        <end position="66"/>
    </location>
</feature>
<feature type="compositionally biased region" description="Acidic residues" evidence="1">
    <location>
        <begin position="266"/>
        <end position="294"/>
    </location>
</feature>
<organism evidence="2 3">
    <name type="scientific">Pseudovirgaria hyperparasitica</name>
    <dbReference type="NCBI Taxonomy" id="470096"/>
    <lineage>
        <taxon>Eukaryota</taxon>
        <taxon>Fungi</taxon>
        <taxon>Dikarya</taxon>
        <taxon>Ascomycota</taxon>
        <taxon>Pezizomycotina</taxon>
        <taxon>Dothideomycetes</taxon>
        <taxon>Dothideomycetes incertae sedis</taxon>
        <taxon>Acrospermales</taxon>
        <taxon>Acrospermaceae</taxon>
        <taxon>Pseudovirgaria</taxon>
    </lineage>
</organism>
<keyword evidence="3" id="KW-1185">Reference proteome</keyword>
<dbReference type="RefSeq" id="XP_033599666.1">
    <property type="nucleotide sequence ID" value="XM_033749783.1"/>
</dbReference>
<accession>A0A6A6W3S6</accession>
<feature type="compositionally biased region" description="Basic residues" evidence="1">
    <location>
        <begin position="38"/>
        <end position="48"/>
    </location>
</feature>
<reference evidence="2" key="1">
    <citation type="journal article" date="2020" name="Stud. Mycol.">
        <title>101 Dothideomycetes genomes: a test case for predicting lifestyles and emergence of pathogens.</title>
        <authorList>
            <person name="Haridas S."/>
            <person name="Albert R."/>
            <person name="Binder M."/>
            <person name="Bloem J."/>
            <person name="Labutti K."/>
            <person name="Salamov A."/>
            <person name="Andreopoulos B."/>
            <person name="Baker S."/>
            <person name="Barry K."/>
            <person name="Bills G."/>
            <person name="Bluhm B."/>
            <person name="Cannon C."/>
            <person name="Castanera R."/>
            <person name="Culley D."/>
            <person name="Daum C."/>
            <person name="Ezra D."/>
            <person name="Gonzalez J."/>
            <person name="Henrissat B."/>
            <person name="Kuo A."/>
            <person name="Liang C."/>
            <person name="Lipzen A."/>
            <person name="Lutzoni F."/>
            <person name="Magnuson J."/>
            <person name="Mondo S."/>
            <person name="Nolan M."/>
            <person name="Ohm R."/>
            <person name="Pangilinan J."/>
            <person name="Park H.-J."/>
            <person name="Ramirez L."/>
            <person name="Alfaro M."/>
            <person name="Sun H."/>
            <person name="Tritt A."/>
            <person name="Yoshinaga Y."/>
            <person name="Zwiers L.-H."/>
            <person name="Turgeon B."/>
            <person name="Goodwin S."/>
            <person name="Spatafora J."/>
            <person name="Crous P."/>
            <person name="Grigoriev I."/>
        </authorList>
    </citation>
    <scope>NUCLEOTIDE SEQUENCE</scope>
    <source>
        <strain evidence="2">CBS 121739</strain>
    </source>
</reference>
<dbReference type="EMBL" id="ML996574">
    <property type="protein sequence ID" value="KAF2757215.1"/>
    <property type="molecule type" value="Genomic_DNA"/>
</dbReference>
<feature type="region of interest" description="Disordered" evidence="1">
    <location>
        <begin position="251"/>
        <end position="298"/>
    </location>
</feature>
<gene>
    <name evidence="2" type="ORF">EJ05DRAFT_59127</name>
</gene>
<dbReference type="AlphaFoldDB" id="A0A6A6W3S6"/>
<feature type="compositionally biased region" description="Low complexity" evidence="1">
    <location>
        <begin position="1"/>
        <end position="17"/>
    </location>
</feature>
<feature type="region of interest" description="Disordered" evidence="1">
    <location>
        <begin position="415"/>
        <end position="434"/>
    </location>
</feature>
<dbReference type="GeneID" id="54490837"/>
<evidence type="ECO:0000256" key="1">
    <source>
        <dbReference type="SAM" id="MobiDB-lite"/>
    </source>
</evidence>
<name>A0A6A6W3S6_9PEZI</name>